<dbReference type="GO" id="GO:0006886">
    <property type="term" value="P:intracellular protein transport"/>
    <property type="evidence" value="ECO:0007669"/>
    <property type="project" value="InterPro"/>
</dbReference>
<dbReference type="SUPFAM" id="SSF53300">
    <property type="entry name" value="vWA-like"/>
    <property type="match status" value="1"/>
</dbReference>
<comment type="subcellular location">
    <subcellularLocation>
        <location evidence="1">Cytoplasmic vesicle</location>
        <location evidence="1">COPII-coated vesicle membrane</location>
        <topology evidence="1">Peripheral membrane protein</topology>
        <orientation evidence="1">Cytoplasmic side</orientation>
    </subcellularLocation>
    <subcellularLocation>
        <location evidence="3">Endoplasmic reticulum membrane</location>
        <topology evidence="3">Peripheral membrane protein</topology>
        <orientation evidence="3">Cytoplasmic side</orientation>
    </subcellularLocation>
    <subcellularLocation>
        <location evidence="2">Golgi apparatus membrane</location>
    </subcellularLocation>
</comment>
<dbReference type="CDD" id="cd01479">
    <property type="entry name" value="Sec24-like"/>
    <property type="match status" value="1"/>
</dbReference>
<reference evidence="19" key="1">
    <citation type="submission" date="2022-01" db="UniProtKB">
        <authorList>
            <consortium name="EnsemblMetazoa"/>
        </authorList>
    </citation>
    <scope>IDENTIFICATION</scope>
</reference>
<dbReference type="Gene3D" id="2.60.40.1670">
    <property type="entry name" value="beta-sandwich domain of Sec23/24"/>
    <property type="match status" value="1"/>
</dbReference>
<dbReference type="GO" id="GO:0000139">
    <property type="term" value="C:Golgi membrane"/>
    <property type="evidence" value="ECO:0007669"/>
    <property type="project" value="UniProtKB-SubCell"/>
</dbReference>
<evidence type="ECO:0000313" key="19">
    <source>
        <dbReference type="EnsemblMetazoa" id="XP_014251110.1"/>
    </source>
</evidence>
<dbReference type="InterPro" id="IPR012990">
    <property type="entry name" value="Beta-sandwich_Sec23_24"/>
</dbReference>
<dbReference type="Gene3D" id="1.20.120.730">
    <property type="entry name" value="Sec23/Sec24 helical domain"/>
    <property type="match status" value="1"/>
</dbReference>
<dbReference type="GO" id="GO:0005789">
    <property type="term" value="C:endoplasmic reticulum membrane"/>
    <property type="evidence" value="ECO:0007669"/>
    <property type="project" value="UniProtKB-SubCell"/>
</dbReference>
<evidence type="ECO:0008006" key="21">
    <source>
        <dbReference type="Google" id="ProtNLM"/>
    </source>
</evidence>
<dbReference type="Pfam" id="PF04815">
    <property type="entry name" value="Sec23_helical"/>
    <property type="match status" value="1"/>
</dbReference>
<dbReference type="AlphaFoldDB" id="A0A8I6RVT0"/>
<dbReference type="InterPro" id="IPR006896">
    <property type="entry name" value="Sec23/24_trunk_dom"/>
</dbReference>
<dbReference type="SUPFAM" id="SSF81811">
    <property type="entry name" value="Helical domain of Sec23/24"/>
    <property type="match status" value="1"/>
</dbReference>
<dbReference type="SUPFAM" id="SSF82919">
    <property type="entry name" value="Zn-finger domain of Sec23/24"/>
    <property type="match status" value="1"/>
</dbReference>
<feature type="region of interest" description="Disordered" evidence="13">
    <location>
        <begin position="162"/>
        <end position="181"/>
    </location>
</feature>
<feature type="domain" description="Sec23/Sec24 beta-sandwich" evidence="18">
    <location>
        <begin position="815"/>
        <end position="899"/>
    </location>
</feature>
<feature type="compositionally biased region" description="Low complexity" evidence="13">
    <location>
        <begin position="11"/>
        <end position="40"/>
    </location>
</feature>
<evidence type="ECO:0000256" key="12">
    <source>
        <dbReference type="ARBA" id="ARBA00023329"/>
    </source>
</evidence>
<dbReference type="KEGG" id="clec:106667585"/>
<evidence type="ECO:0000256" key="2">
    <source>
        <dbReference type="ARBA" id="ARBA00004394"/>
    </source>
</evidence>
<evidence type="ECO:0000256" key="4">
    <source>
        <dbReference type="ARBA" id="ARBA00008334"/>
    </source>
</evidence>
<dbReference type="InterPro" id="IPR036175">
    <property type="entry name" value="Sec23/24_helical_dom_sf"/>
</dbReference>
<feature type="region of interest" description="Disordered" evidence="13">
    <location>
        <begin position="1"/>
        <end position="61"/>
    </location>
</feature>
<keyword evidence="12" id="KW-0968">Cytoplasmic vesicle</keyword>
<comment type="similarity">
    <text evidence="4">Belongs to the SEC23/SEC24 family. SEC24 subfamily.</text>
</comment>
<evidence type="ECO:0000313" key="20">
    <source>
        <dbReference type="Proteomes" id="UP000494040"/>
    </source>
</evidence>
<evidence type="ECO:0000256" key="8">
    <source>
        <dbReference type="ARBA" id="ARBA00022892"/>
    </source>
</evidence>
<dbReference type="InterPro" id="IPR036174">
    <property type="entry name" value="Znf_Sec23_Sec24_sf"/>
</dbReference>
<keyword evidence="7" id="KW-0256">Endoplasmic reticulum</keyword>
<keyword evidence="20" id="KW-1185">Reference proteome</keyword>
<feature type="domain" description="Zinc finger Sec23/Sec24-type" evidence="15">
    <location>
        <begin position="498"/>
        <end position="534"/>
    </location>
</feature>
<dbReference type="Proteomes" id="UP000494040">
    <property type="component" value="Unassembled WGS sequence"/>
</dbReference>
<dbReference type="GO" id="GO:0070971">
    <property type="term" value="C:endoplasmic reticulum exit site"/>
    <property type="evidence" value="ECO:0007669"/>
    <property type="project" value="TreeGrafter"/>
</dbReference>
<sequence length="1163" mass="130182">MNGQPYNYSASNSGNGTPTPSSTSYPASLSSQSSRDGSPSRLPPNVNHISNDKSINPNSNITNYKNQEVENSYSYDAMNTNQSRQHIASNVGEYMGDVNGQRPPPPTSVPLNQQKPQYAGQTQRIESRQENYIPVKSDAPLAHLGMGDGYSQYAQTNSYRPENVQNSHWNSSGYPPKTDTSYNSVAPYNTQDHGQRPPVQNTLQQNVYLPQIPPNFNNYQTPKMQTYPAQPTNLQLHRPTQEDPISSGPPRTNALGIIPYTEPVTSLTQGNVGSPKTIPSQTNHMPTVKQMPYTQPAMQQPILNQPQQQPMYSQPPQPVQQSRPQPLTAPPMRGPPMVSQVPPKTYQNQYNNRPPDNYLANNLNQQPQYQSYNYQQNNVGNYQQYNQLQANYYGVDDLANSMSGMSVQAGYNKLWGREAVDLLKARDILPPTKVEPPPIRLSQEYYESSNCSPDIFRCTLTRIPETKSLLDKSRLPLGVLIHPFKDLNQLSVIQCSAIVRCRSCRTYINPFVYFVDSKRWRCNLCFRVNDLPEEFQYDPLTKTYGDPSRRPEIKSATIEFIAPSEYMVRPPQPAAYVFVIDVSQLGVQSGYLQTFCECLLSQLEALPGDSRTSVAFITFDSTVHYYSLADTQAQPHQMVIVDIDDMFVPCPENLLVNLSECLGLVRDLLRELPTKYQESYDTGSALGPALQAAFKLLAATGGRISVFQTCLPNCGPGKLQSREDPSQRSGDNVNQNMLNPVTDFYKKLALDCSAQQIAVDLFVLNSQFVDLASLSGISKFSGGCIHHFPLFNTKNIKHVDALQRCLHRYLCRKIGFESVMRLRCTKGLSIHTFHGNFFVRSTDLLSLPNINPDAGFGMQVSIDENLTDVQNVCFQAALLYTSSKGERRIRVHTLCLPVASNLSDVLHSADQQCIIGLLAKMAVDRCHQSSLSDAREAFVNVVADMLSAFKLTQSSNPSMSLLAPPSLSLLPLYILALLKYNAFRVGQSTRLDDRVYAMCQMKSLPLSQLIQAIHPDLYPVHNLSEYPKVTIGDETVVQPPLLHLSAERIESQGIYLMDDGSRIMIYVGHNISQSLAISLFSAPSFSSINSNMLDLPELNNPESKELRNFINFLQNDKAVAPTIEIIRDDSPQRQQFLDKLIEDKTPAGHSYYEFLQRVKLLVK</sequence>
<dbReference type="GO" id="GO:0030127">
    <property type="term" value="C:COPII vesicle coat"/>
    <property type="evidence" value="ECO:0007669"/>
    <property type="project" value="InterPro"/>
</dbReference>
<evidence type="ECO:0000259" key="18">
    <source>
        <dbReference type="Pfam" id="PF08033"/>
    </source>
</evidence>
<dbReference type="Gene3D" id="2.30.30.380">
    <property type="entry name" value="Zn-finger domain of Sec23/24"/>
    <property type="match status" value="1"/>
</dbReference>
<dbReference type="InterPro" id="IPR029006">
    <property type="entry name" value="ADF-H/Gelsolin-like_dom_sf"/>
</dbReference>
<dbReference type="InterPro" id="IPR007123">
    <property type="entry name" value="Gelsolin-like_dom"/>
</dbReference>
<feature type="compositionally biased region" description="Polar residues" evidence="13">
    <location>
        <begin position="1"/>
        <end position="10"/>
    </location>
</feature>
<evidence type="ECO:0000256" key="13">
    <source>
        <dbReference type="SAM" id="MobiDB-lite"/>
    </source>
</evidence>
<keyword evidence="5" id="KW-0813">Transport</keyword>
<feature type="compositionally biased region" description="Polar residues" evidence="13">
    <location>
        <begin position="47"/>
        <end position="61"/>
    </location>
</feature>
<accession>A0A8I6RVT0</accession>
<evidence type="ECO:0000256" key="1">
    <source>
        <dbReference type="ARBA" id="ARBA00004299"/>
    </source>
</evidence>
<dbReference type="Pfam" id="PF04810">
    <property type="entry name" value="zf-Sec23_Sec24"/>
    <property type="match status" value="1"/>
</dbReference>
<dbReference type="GeneID" id="106667585"/>
<evidence type="ECO:0000259" key="14">
    <source>
        <dbReference type="Pfam" id="PF00626"/>
    </source>
</evidence>
<dbReference type="InterPro" id="IPR006900">
    <property type="entry name" value="Sec23/24_helical_dom"/>
</dbReference>
<dbReference type="InterPro" id="IPR036465">
    <property type="entry name" value="vWFA_dom_sf"/>
</dbReference>
<evidence type="ECO:0000256" key="5">
    <source>
        <dbReference type="ARBA" id="ARBA00022448"/>
    </source>
</evidence>
<dbReference type="FunFam" id="2.30.30.380:FF:000004">
    <property type="entry name" value="SEC24 homolog B, COPII coat complex component"/>
    <property type="match status" value="1"/>
</dbReference>
<dbReference type="Pfam" id="PF08033">
    <property type="entry name" value="Sec23_BS"/>
    <property type="match status" value="1"/>
</dbReference>
<dbReference type="RefSeq" id="XP_014251110.1">
    <property type="nucleotide sequence ID" value="XM_014395624.2"/>
</dbReference>
<feature type="domain" description="Sec23/Sec24 trunk" evidence="16">
    <location>
        <begin position="571"/>
        <end position="809"/>
    </location>
</feature>
<dbReference type="InterPro" id="IPR041742">
    <property type="entry name" value="Sec24-like_trunk_dom"/>
</dbReference>
<keyword evidence="9" id="KW-0653">Protein transport</keyword>
<dbReference type="Gene3D" id="3.40.20.10">
    <property type="entry name" value="Severin"/>
    <property type="match status" value="1"/>
</dbReference>
<dbReference type="GO" id="GO:0090110">
    <property type="term" value="P:COPII-coated vesicle cargo loading"/>
    <property type="evidence" value="ECO:0007669"/>
    <property type="project" value="TreeGrafter"/>
</dbReference>
<evidence type="ECO:0000259" key="15">
    <source>
        <dbReference type="Pfam" id="PF04810"/>
    </source>
</evidence>
<dbReference type="OMA" id="QPPPFQM"/>
<dbReference type="Gene3D" id="3.40.50.410">
    <property type="entry name" value="von Willebrand factor, type A domain"/>
    <property type="match status" value="1"/>
</dbReference>
<dbReference type="EnsemblMetazoa" id="XM_014395624.2">
    <property type="protein sequence ID" value="XP_014251110.1"/>
    <property type="gene ID" value="LOC106667585"/>
</dbReference>
<dbReference type="Pfam" id="PF04811">
    <property type="entry name" value="Sec23_trunk"/>
    <property type="match status" value="1"/>
</dbReference>
<evidence type="ECO:0000256" key="3">
    <source>
        <dbReference type="ARBA" id="ARBA00004397"/>
    </source>
</evidence>
<keyword evidence="10" id="KW-0333">Golgi apparatus</keyword>
<dbReference type="PANTHER" id="PTHR13803:SF39">
    <property type="entry name" value="SECRETORY 24AB, ISOFORM A"/>
    <property type="match status" value="1"/>
</dbReference>
<name>A0A8I6RVT0_CIMLE</name>
<evidence type="ECO:0000256" key="11">
    <source>
        <dbReference type="ARBA" id="ARBA00023136"/>
    </source>
</evidence>
<dbReference type="SUPFAM" id="SSF82754">
    <property type="entry name" value="C-terminal, gelsolin-like domain of Sec23/24"/>
    <property type="match status" value="1"/>
</dbReference>
<feature type="region of interest" description="Disordered" evidence="13">
    <location>
        <begin position="307"/>
        <end position="359"/>
    </location>
</feature>
<evidence type="ECO:0000259" key="17">
    <source>
        <dbReference type="Pfam" id="PF04815"/>
    </source>
</evidence>
<evidence type="ECO:0000256" key="6">
    <source>
        <dbReference type="ARBA" id="ARBA00022490"/>
    </source>
</evidence>
<proteinExistence type="inferred from homology"/>
<keyword evidence="11" id="KW-0472">Membrane</keyword>
<evidence type="ECO:0000259" key="16">
    <source>
        <dbReference type="Pfam" id="PF04811"/>
    </source>
</evidence>
<feature type="compositionally biased region" description="Polar residues" evidence="13">
    <location>
        <begin position="345"/>
        <end position="354"/>
    </location>
</feature>
<dbReference type="SUPFAM" id="SSF81995">
    <property type="entry name" value="beta-sandwich domain of Sec23/24"/>
    <property type="match status" value="1"/>
</dbReference>
<dbReference type="InterPro" id="IPR006895">
    <property type="entry name" value="Znf_Sec23_Sec24"/>
</dbReference>
<protein>
    <recommendedName>
        <fullName evidence="21">Protein transport protein Sec24A</fullName>
    </recommendedName>
</protein>
<dbReference type="GO" id="GO:0008270">
    <property type="term" value="F:zinc ion binding"/>
    <property type="evidence" value="ECO:0007669"/>
    <property type="project" value="InterPro"/>
</dbReference>
<keyword evidence="8" id="KW-0931">ER-Golgi transport</keyword>
<dbReference type="GO" id="GO:0000149">
    <property type="term" value="F:SNARE binding"/>
    <property type="evidence" value="ECO:0007669"/>
    <property type="project" value="TreeGrafter"/>
</dbReference>
<organism evidence="19 20">
    <name type="scientific">Cimex lectularius</name>
    <name type="common">Bed bug</name>
    <name type="synonym">Acanthia lectularia</name>
    <dbReference type="NCBI Taxonomy" id="79782"/>
    <lineage>
        <taxon>Eukaryota</taxon>
        <taxon>Metazoa</taxon>
        <taxon>Ecdysozoa</taxon>
        <taxon>Arthropoda</taxon>
        <taxon>Hexapoda</taxon>
        <taxon>Insecta</taxon>
        <taxon>Pterygota</taxon>
        <taxon>Neoptera</taxon>
        <taxon>Paraneoptera</taxon>
        <taxon>Hemiptera</taxon>
        <taxon>Heteroptera</taxon>
        <taxon>Panheteroptera</taxon>
        <taxon>Cimicomorpha</taxon>
        <taxon>Cimicidae</taxon>
        <taxon>Cimex</taxon>
    </lineage>
</organism>
<feature type="domain" description="Sec23/Sec24 helical" evidence="17">
    <location>
        <begin position="910"/>
        <end position="1010"/>
    </location>
</feature>
<feature type="domain" description="Gelsolin-like" evidence="14">
    <location>
        <begin position="1036"/>
        <end position="1110"/>
    </location>
</feature>
<dbReference type="PANTHER" id="PTHR13803">
    <property type="entry name" value="SEC24-RELATED PROTEIN"/>
    <property type="match status" value="1"/>
</dbReference>
<evidence type="ECO:0000256" key="9">
    <source>
        <dbReference type="ARBA" id="ARBA00022927"/>
    </source>
</evidence>
<dbReference type="InterPro" id="IPR050550">
    <property type="entry name" value="SEC23_SEC24_subfamily"/>
</dbReference>
<dbReference type="CTD" id="36025"/>
<keyword evidence="6" id="KW-0963">Cytoplasm</keyword>
<dbReference type="InterPro" id="IPR036180">
    <property type="entry name" value="Gelsolin-like_dom_sf"/>
</dbReference>
<evidence type="ECO:0000256" key="7">
    <source>
        <dbReference type="ARBA" id="ARBA00022824"/>
    </source>
</evidence>
<dbReference type="OrthoDB" id="49016at2759"/>
<dbReference type="Pfam" id="PF00626">
    <property type="entry name" value="Gelsolin"/>
    <property type="match status" value="1"/>
</dbReference>
<evidence type="ECO:0000256" key="10">
    <source>
        <dbReference type="ARBA" id="ARBA00023034"/>
    </source>
</evidence>